<dbReference type="Proteomes" id="UP000070544">
    <property type="component" value="Unassembled WGS sequence"/>
</dbReference>
<sequence>MLPAKAHAVITQKTGPANEVLSFEEVPGPVLKPNSVVIKVAAASVNPVDFKFRAGNIAGMSPPKIAGGDVAGTIVASSVPTFAVGDRVFGRTKSWGAHQEYLVHDPSDGGLVKMAPSLPFEEAGGAAIVALTAYYGLVNYGGLLPDKEFEAGKGPRVLIVGASGGVGHVAVQLAKRCLGASFVVGVCSSKNAAFARQMGCDEVVEYDKEEFKQLDKLADLKPEWKGSFDVIYDTVGSDVFYHPLAPLLLRPGAPYTTAAVPVDGAGAKPVSLWSAVGMIGKVGYRTVLGARPYRMVIPDNKEWTRIAGWINEGKVKIHVQEKIPLQEAARAHDLVAGGRVVGKVVLVV</sequence>
<dbReference type="Pfam" id="PF08240">
    <property type="entry name" value="ADH_N"/>
    <property type="match status" value="1"/>
</dbReference>
<name>A0A138ZYZ0_GONPJ</name>
<dbReference type="OMA" id="TGPANEV"/>
<dbReference type="SUPFAM" id="SSF50129">
    <property type="entry name" value="GroES-like"/>
    <property type="match status" value="1"/>
</dbReference>
<dbReference type="InterPro" id="IPR013154">
    <property type="entry name" value="ADH-like_N"/>
</dbReference>
<dbReference type="CDD" id="cd08267">
    <property type="entry name" value="MDR1"/>
    <property type="match status" value="1"/>
</dbReference>
<evidence type="ECO:0000259" key="1">
    <source>
        <dbReference type="SMART" id="SM00829"/>
    </source>
</evidence>
<dbReference type="SMART" id="SM00829">
    <property type="entry name" value="PKS_ER"/>
    <property type="match status" value="1"/>
</dbReference>
<dbReference type="PANTHER" id="PTHR11695:SF294">
    <property type="entry name" value="RETICULON-4-INTERACTING PROTEIN 1, MITOCHONDRIAL"/>
    <property type="match status" value="1"/>
</dbReference>
<dbReference type="EMBL" id="KQ965852">
    <property type="protein sequence ID" value="KXS09724.1"/>
    <property type="molecule type" value="Genomic_DNA"/>
</dbReference>
<dbReference type="SUPFAM" id="SSF51735">
    <property type="entry name" value="NAD(P)-binding Rossmann-fold domains"/>
    <property type="match status" value="1"/>
</dbReference>
<dbReference type="InterPro" id="IPR011032">
    <property type="entry name" value="GroES-like_sf"/>
</dbReference>
<dbReference type="PANTHER" id="PTHR11695">
    <property type="entry name" value="ALCOHOL DEHYDROGENASE RELATED"/>
    <property type="match status" value="1"/>
</dbReference>
<dbReference type="Gene3D" id="3.40.50.720">
    <property type="entry name" value="NAD(P)-binding Rossmann-like Domain"/>
    <property type="match status" value="1"/>
</dbReference>
<dbReference type="STRING" id="1344416.A0A138ZYZ0"/>
<feature type="domain" description="Enoyl reductase (ER)" evidence="1">
    <location>
        <begin position="17"/>
        <end position="346"/>
    </location>
</feature>
<dbReference type="Pfam" id="PF13602">
    <property type="entry name" value="ADH_zinc_N_2"/>
    <property type="match status" value="1"/>
</dbReference>
<dbReference type="OrthoDB" id="201656at2759"/>
<gene>
    <name evidence="2" type="ORF">M427DRAFT_214984</name>
</gene>
<evidence type="ECO:0000313" key="2">
    <source>
        <dbReference type="EMBL" id="KXS09724.1"/>
    </source>
</evidence>
<dbReference type="InterPro" id="IPR050700">
    <property type="entry name" value="YIM1/Zinc_Alcohol_DH_Fams"/>
</dbReference>
<evidence type="ECO:0000313" key="3">
    <source>
        <dbReference type="Proteomes" id="UP000070544"/>
    </source>
</evidence>
<dbReference type="AlphaFoldDB" id="A0A138ZYZ0"/>
<accession>A0A138ZYZ0</accession>
<dbReference type="InterPro" id="IPR020843">
    <property type="entry name" value="ER"/>
</dbReference>
<organism evidence="2 3">
    <name type="scientific">Gonapodya prolifera (strain JEL478)</name>
    <name type="common">Monoblepharis prolifera</name>
    <dbReference type="NCBI Taxonomy" id="1344416"/>
    <lineage>
        <taxon>Eukaryota</taxon>
        <taxon>Fungi</taxon>
        <taxon>Fungi incertae sedis</taxon>
        <taxon>Chytridiomycota</taxon>
        <taxon>Chytridiomycota incertae sedis</taxon>
        <taxon>Monoblepharidomycetes</taxon>
        <taxon>Monoblepharidales</taxon>
        <taxon>Gonapodyaceae</taxon>
        <taxon>Gonapodya</taxon>
    </lineage>
</organism>
<dbReference type="Gene3D" id="3.90.180.10">
    <property type="entry name" value="Medium-chain alcohol dehydrogenases, catalytic domain"/>
    <property type="match status" value="1"/>
</dbReference>
<keyword evidence="3" id="KW-1185">Reference proteome</keyword>
<reference evidence="2 3" key="1">
    <citation type="journal article" date="2015" name="Genome Biol. Evol.">
        <title>Phylogenomic analyses indicate that early fungi evolved digesting cell walls of algal ancestors of land plants.</title>
        <authorList>
            <person name="Chang Y."/>
            <person name="Wang S."/>
            <person name="Sekimoto S."/>
            <person name="Aerts A.L."/>
            <person name="Choi C."/>
            <person name="Clum A."/>
            <person name="LaButti K.M."/>
            <person name="Lindquist E.A."/>
            <person name="Yee Ngan C."/>
            <person name="Ohm R.A."/>
            <person name="Salamov A.A."/>
            <person name="Grigoriev I.V."/>
            <person name="Spatafora J.W."/>
            <person name="Berbee M.L."/>
        </authorList>
    </citation>
    <scope>NUCLEOTIDE SEQUENCE [LARGE SCALE GENOMIC DNA]</scope>
    <source>
        <strain evidence="2 3">JEL478</strain>
    </source>
</reference>
<dbReference type="InterPro" id="IPR036291">
    <property type="entry name" value="NAD(P)-bd_dom_sf"/>
</dbReference>
<protein>
    <submittedName>
        <fullName evidence="2">GroES-like protein</fullName>
    </submittedName>
</protein>
<dbReference type="GO" id="GO:0016491">
    <property type="term" value="F:oxidoreductase activity"/>
    <property type="evidence" value="ECO:0007669"/>
    <property type="project" value="InterPro"/>
</dbReference>
<proteinExistence type="predicted"/>